<comment type="similarity">
    <text evidence="3">Belongs to the LDAF1 family.</text>
</comment>
<reference evidence="10" key="1">
    <citation type="thesis" date="2020" institute="ProQuest LLC" country="789 East Eisenhower Parkway, Ann Arbor, MI, USA">
        <title>Comparative Genomics and Chromosome Evolution.</title>
        <authorList>
            <person name="Mudd A.B."/>
        </authorList>
    </citation>
    <scope>NUCLEOTIDE SEQUENCE</scope>
    <source>
        <strain evidence="10">1538</strain>
        <tissue evidence="10">Blood</tissue>
    </source>
</reference>
<feature type="transmembrane region" description="Helical" evidence="9">
    <location>
        <begin position="54"/>
        <end position="86"/>
    </location>
</feature>
<evidence type="ECO:0000256" key="9">
    <source>
        <dbReference type="SAM" id="Phobius"/>
    </source>
</evidence>
<dbReference type="Proteomes" id="UP001181693">
    <property type="component" value="Unassembled WGS sequence"/>
</dbReference>
<dbReference type="Pfam" id="PF16015">
    <property type="entry name" value="Promethin"/>
    <property type="match status" value="1"/>
</dbReference>
<keyword evidence="8 9" id="KW-0472">Membrane</keyword>
<keyword evidence="11" id="KW-1185">Reference proteome</keyword>
<dbReference type="PANTHER" id="PTHR14275:SF0">
    <property type="entry name" value="LIPID DROPLET ASSEMBLY FACTOR 1"/>
    <property type="match status" value="1"/>
</dbReference>
<evidence type="ECO:0000256" key="5">
    <source>
        <dbReference type="ARBA" id="ARBA00022692"/>
    </source>
</evidence>
<proteinExistence type="inferred from homology"/>
<dbReference type="InterPro" id="IPR029709">
    <property type="entry name" value="LDAF1"/>
</dbReference>
<comment type="caution">
    <text evidence="10">The sequence shown here is derived from an EMBL/GenBank/DDBJ whole genome shotgun (WGS) entry which is preliminary data.</text>
</comment>
<sequence>MTSYESFYAEKMRELQRQLDTVKQTINTNSKVIAFMNSPVGQYLDKRPFISLSLLVFIALSAVPFGMFLTVMVGTAVIACLGVIIIEGND</sequence>
<gene>
    <name evidence="10" type="ORF">GDO54_015949</name>
</gene>
<keyword evidence="7 9" id="KW-1133">Transmembrane helix</keyword>
<dbReference type="PANTHER" id="PTHR14275">
    <property type="entry name" value="PROMETHIN"/>
    <property type="match status" value="1"/>
</dbReference>
<evidence type="ECO:0000256" key="7">
    <source>
        <dbReference type="ARBA" id="ARBA00022989"/>
    </source>
</evidence>
<keyword evidence="4" id="KW-0551">Lipid droplet</keyword>
<evidence type="ECO:0000256" key="4">
    <source>
        <dbReference type="ARBA" id="ARBA00022677"/>
    </source>
</evidence>
<dbReference type="EMBL" id="DYDO01000008">
    <property type="protein sequence ID" value="DBA20237.1"/>
    <property type="molecule type" value="Genomic_DNA"/>
</dbReference>
<keyword evidence="5 9" id="KW-0812">Transmembrane</keyword>
<name>A0AAV3A7G4_PYXAD</name>
<dbReference type="GO" id="GO:0005811">
    <property type="term" value="C:lipid droplet"/>
    <property type="evidence" value="ECO:0007669"/>
    <property type="project" value="UniProtKB-SubCell"/>
</dbReference>
<dbReference type="AlphaFoldDB" id="A0AAV3A7G4"/>
<evidence type="ECO:0000256" key="1">
    <source>
        <dbReference type="ARBA" id="ARBA00004477"/>
    </source>
</evidence>
<evidence type="ECO:0000256" key="6">
    <source>
        <dbReference type="ARBA" id="ARBA00022824"/>
    </source>
</evidence>
<protein>
    <submittedName>
        <fullName evidence="10">Uncharacterized protein</fullName>
    </submittedName>
</protein>
<evidence type="ECO:0000256" key="3">
    <source>
        <dbReference type="ARBA" id="ARBA00007618"/>
    </source>
</evidence>
<evidence type="ECO:0000313" key="11">
    <source>
        <dbReference type="Proteomes" id="UP001181693"/>
    </source>
</evidence>
<evidence type="ECO:0000256" key="8">
    <source>
        <dbReference type="ARBA" id="ARBA00023136"/>
    </source>
</evidence>
<accession>A0AAV3A7G4</accession>
<comment type="subcellular location">
    <subcellularLocation>
        <location evidence="1">Endoplasmic reticulum membrane</location>
        <topology evidence="1">Multi-pass membrane protein</topology>
    </subcellularLocation>
    <subcellularLocation>
        <location evidence="2">Lipid droplet</location>
    </subcellularLocation>
</comment>
<keyword evidence="6" id="KW-0256">Endoplasmic reticulum</keyword>
<dbReference type="GO" id="GO:0005789">
    <property type="term" value="C:endoplasmic reticulum membrane"/>
    <property type="evidence" value="ECO:0007669"/>
    <property type="project" value="UniProtKB-SubCell"/>
</dbReference>
<evidence type="ECO:0000256" key="2">
    <source>
        <dbReference type="ARBA" id="ARBA00004502"/>
    </source>
</evidence>
<evidence type="ECO:0000313" key="10">
    <source>
        <dbReference type="EMBL" id="DBA20237.1"/>
    </source>
</evidence>
<organism evidence="10 11">
    <name type="scientific">Pyxicephalus adspersus</name>
    <name type="common">African bullfrog</name>
    <dbReference type="NCBI Taxonomy" id="30357"/>
    <lineage>
        <taxon>Eukaryota</taxon>
        <taxon>Metazoa</taxon>
        <taxon>Chordata</taxon>
        <taxon>Craniata</taxon>
        <taxon>Vertebrata</taxon>
        <taxon>Euteleostomi</taxon>
        <taxon>Amphibia</taxon>
        <taxon>Batrachia</taxon>
        <taxon>Anura</taxon>
        <taxon>Neobatrachia</taxon>
        <taxon>Ranoidea</taxon>
        <taxon>Pyxicephalidae</taxon>
        <taxon>Pyxicephalinae</taxon>
        <taxon>Pyxicephalus</taxon>
    </lineage>
</organism>